<dbReference type="VEuPathDB" id="VectorBase:ACUA002044"/>
<dbReference type="InterPro" id="IPR041555">
    <property type="entry name" value="MG3"/>
</dbReference>
<dbReference type="Gene3D" id="2.60.40.1940">
    <property type="match status" value="1"/>
</dbReference>
<evidence type="ECO:0000313" key="5">
    <source>
        <dbReference type="Proteomes" id="UP000075883"/>
    </source>
</evidence>
<evidence type="ECO:0000313" key="4">
    <source>
        <dbReference type="EnsemblMetazoa" id="ACUA002044-PA"/>
    </source>
</evidence>
<dbReference type="AlphaFoldDB" id="A0A182LU61"/>
<keyword evidence="5" id="KW-1185">Reference proteome</keyword>
<proteinExistence type="predicted"/>
<dbReference type="InterPro" id="IPR050473">
    <property type="entry name" value="A2M/Complement_sys"/>
</dbReference>
<dbReference type="EnsemblMetazoa" id="ACUA002044-RA">
    <property type="protein sequence ID" value="ACUA002044-PA"/>
    <property type="gene ID" value="ACUA002044"/>
</dbReference>
<feature type="domain" description="Macroglobulin" evidence="3">
    <location>
        <begin position="23"/>
        <end position="71"/>
    </location>
</feature>
<reference evidence="4" key="2">
    <citation type="submission" date="2020-05" db="UniProtKB">
        <authorList>
            <consortium name="EnsemblMetazoa"/>
        </authorList>
    </citation>
    <scope>IDENTIFICATION</scope>
    <source>
        <strain evidence="4">A-37</strain>
    </source>
</reference>
<sequence length="163" mass="19147">MRGVNNLLNFGHIHHTDRRVHQGLNLTIEAKYHFGKPLNGLAKVELYLNDEEMDQYKEFKVFGKEQVELRFNEELVVNDKQKDVLVKTTFIERYTNRTLVKESLITVYKHKYRVELIKEFPQFRPGLPFKCTLQFRYHDGTPIEGITGEIKVTEVGFETNATS</sequence>
<keyword evidence="2" id="KW-0882">Thioester bond</keyword>
<evidence type="ECO:0000256" key="2">
    <source>
        <dbReference type="ARBA" id="ARBA00022966"/>
    </source>
</evidence>
<evidence type="ECO:0000256" key="1">
    <source>
        <dbReference type="ARBA" id="ARBA00022729"/>
    </source>
</evidence>
<protein>
    <recommendedName>
        <fullName evidence="3">Macroglobulin domain-containing protein</fullName>
    </recommendedName>
</protein>
<name>A0A182LU61_9DIPT</name>
<dbReference type="PANTHER" id="PTHR11412:SF136">
    <property type="entry name" value="CD109 ANTIGEN"/>
    <property type="match status" value="1"/>
</dbReference>
<dbReference type="EMBL" id="AXCM01021087">
    <property type="status" value="NOT_ANNOTATED_CDS"/>
    <property type="molecule type" value="Genomic_DNA"/>
</dbReference>
<dbReference type="Pfam" id="PF17791">
    <property type="entry name" value="MG3"/>
    <property type="match status" value="1"/>
</dbReference>
<accession>A0A182LU61</accession>
<evidence type="ECO:0000259" key="3">
    <source>
        <dbReference type="Pfam" id="PF17791"/>
    </source>
</evidence>
<dbReference type="Gene3D" id="2.60.40.10">
    <property type="entry name" value="Immunoglobulins"/>
    <property type="match status" value="1"/>
</dbReference>
<dbReference type="PANTHER" id="PTHR11412">
    <property type="entry name" value="MACROGLOBULIN / COMPLEMENT"/>
    <property type="match status" value="1"/>
</dbReference>
<dbReference type="Proteomes" id="UP000075883">
    <property type="component" value="Unassembled WGS sequence"/>
</dbReference>
<keyword evidence="1" id="KW-0732">Signal</keyword>
<dbReference type="STRING" id="139723.A0A182LU61"/>
<dbReference type="EMBL" id="AXCM01021088">
    <property type="status" value="NOT_ANNOTATED_CDS"/>
    <property type="molecule type" value="Genomic_DNA"/>
</dbReference>
<organism evidence="4 5">
    <name type="scientific">Anopheles culicifacies</name>
    <dbReference type="NCBI Taxonomy" id="139723"/>
    <lineage>
        <taxon>Eukaryota</taxon>
        <taxon>Metazoa</taxon>
        <taxon>Ecdysozoa</taxon>
        <taxon>Arthropoda</taxon>
        <taxon>Hexapoda</taxon>
        <taxon>Insecta</taxon>
        <taxon>Pterygota</taxon>
        <taxon>Neoptera</taxon>
        <taxon>Endopterygota</taxon>
        <taxon>Diptera</taxon>
        <taxon>Nematocera</taxon>
        <taxon>Culicoidea</taxon>
        <taxon>Culicidae</taxon>
        <taxon>Anophelinae</taxon>
        <taxon>Anopheles</taxon>
        <taxon>culicifacies species complex</taxon>
    </lineage>
</organism>
<reference evidence="5" key="1">
    <citation type="submission" date="2013-09" db="EMBL/GenBank/DDBJ databases">
        <title>The Genome Sequence of Anopheles culicifacies species A.</title>
        <authorList>
            <consortium name="The Broad Institute Genomics Platform"/>
            <person name="Neafsey D.E."/>
            <person name="Besansky N."/>
            <person name="Howell P."/>
            <person name="Walton C."/>
            <person name="Young S.K."/>
            <person name="Zeng Q."/>
            <person name="Gargeya S."/>
            <person name="Fitzgerald M."/>
            <person name="Haas B."/>
            <person name="Abouelleil A."/>
            <person name="Allen A.W."/>
            <person name="Alvarado L."/>
            <person name="Arachchi H.M."/>
            <person name="Berlin A.M."/>
            <person name="Chapman S.B."/>
            <person name="Gainer-Dewar J."/>
            <person name="Goldberg J."/>
            <person name="Griggs A."/>
            <person name="Gujja S."/>
            <person name="Hansen M."/>
            <person name="Howarth C."/>
            <person name="Imamovic A."/>
            <person name="Ireland A."/>
            <person name="Larimer J."/>
            <person name="McCowan C."/>
            <person name="Murphy C."/>
            <person name="Pearson M."/>
            <person name="Poon T.W."/>
            <person name="Priest M."/>
            <person name="Roberts A."/>
            <person name="Saif S."/>
            <person name="Shea T."/>
            <person name="Sisk P."/>
            <person name="Sykes S."/>
            <person name="Wortman J."/>
            <person name="Nusbaum C."/>
            <person name="Birren B."/>
        </authorList>
    </citation>
    <scope>NUCLEOTIDE SEQUENCE [LARGE SCALE GENOMIC DNA]</scope>
    <source>
        <strain evidence="5">A-37</strain>
    </source>
</reference>
<dbReference type="InterPro" id="IPR013783">
    <property type="entry name" value="Ig-like_fold"/>
</dbReference>